<name>A0A810PX50_9FIRM</name>
<organism evidence="2 4">
    <name type="scientific">Vescimonas coprocola</name>
    <dbReference type="NCBI Taxonomy" id="2714355"/>
    <lineage>
        <taxon>Bacteria</taxon>
        <taxon>Bacillati</taxon>
        <taxon>Bacillota</taxon>
        <taxon>Clostridia</taxon>
        <taxon>Eubacteriales</taxon>
        <taxon>Oscillospiraceae</taxon>
        <taxon>Vescimonas</taxon>
    </lineage>
</organism>
<dbReference type="EMBL" id="AP023418">
    <property type="protein sequence ID" value="BCK80240.1"/>
    <property type="molecule type" value="Genomic_DNA"/>
</dbReference>
<protein>
    <recommendedName>
        <fullName evidence="5">Aspartate/glutamate racemase family protein</fullName>
    </recommendedName>
</protein>
<dbReference type="KEGG" id="vcop:MM50RIKEN_00030"/>
<keyword evidence="3" id="KW-0614">Plasmid</keyword>
<gene>
    <name evidence="2" type="ORF">MM50RIKEN_00030</name>
    <name evidence="3" type="ORF">MM50RIKEN_24440</name>
</gene>
<evidence type="ECO:0000313" key="3">
    <source>
        <dbReference type="EMBL" id="BCK82681.1"/>
    </source>
</evidence>
<evidence type="ECO:0000313" key="4">
    <source>
        <dbReference type="Proteomes" id="UP000681035"/>
    </source>
</evidence>
<evidence type="ECO:0000313" key="2">
    <source>
        <dbReference type="EMBL" id="BCK80240.1"/>
    </source>
</evidence>
<dbReference type="Proteomes" id="UP000681035">
    <property type="component" value="Chromosome"/>
</dbReference>
<dbReference type="AlphaFoldDB" id="A0A810PX50"/>
<accession>A0A810PX50</accession>
<sequence>MEKIAILRWESGHVPQGLMQLEQLPGNSTNPASYPFPVKLVEVKGANTDTVILHPSQKLLEDMIQLAKELEKEGVRAITTSCGFNAIFQEALANAVKIPVFTSSLLQVPFAQALVGRDRAVGVITASASSLSEKHLRACGITDEMHPIVMGLENAPEWSKIFDHPDDSFDMDLVTEEILNVARQGVKDHPEIGAIVLECTDLPPFARRIREELDIPVFDFNSMIGHVAMALSLVKLY</sequence>
<geneLocation type="plasmid" evidence="3 4">
    <name>pMM50_01</name>
</geneLocation>
<dbReference type="NCBIfam" id="NF005679">
    <property type="entry name" value="PRK07475.1"/>
    <property type="match status" value="1"/>
</dbReference>
<dbReference type="InterPro" id="IPR015942">
    <property type="entry name" value="Asp/Glu/hydantoin_racemase"/>
</dbReference>
<proteinExistence type="inferred from homology"/>
<evidence type="ECO:0000256" key="1">
    <source>
        <dbReference type="ARBA" id="ARBA00038414"/>
    </source>
</evidence>
<keyword evidence="4" id="KW-1185">Reference proteome</keyword>
<dbReference type="Proteomes" id="UP000681035">
    <property type="component" value="Plasmid pMM50_01"/>
</dbReference>
<dbReference type="InterPro" id="IPR053714">
    <property type="entry name" value="Iso_Racemase_Enz_sf"/>
</dbReference>
<comment type="similarity">
    <text evidence="1">Belongs to the HyuE racemase family.</text>
</comment>
<dbReference type="GO" id="GO:0047661">
    <property type="term" value="F:amino-acid racemase activity"/>
    <property type="evidence" value="ECO:0007669"/>
    <property type="project" value="InterPro"/>
</dbReference>
<evidence type="ECO:0008006" key="5">
    <source>
        <dbReference type="Google" id="ProtNLM"/>
    </source>
</evidence>
<dbReference type="EMBL" id="AP023419">
    <property type="protein sequence ID" value="BCK82681.1"/>
    <property type="molecule type" value="Genomic_DNA"/>
</dbReference>
<dbReference type="KEGG" id="vcop:MM50RIKEN_24440"/>
<dbReference type="Gene3D" id="3.40.50.12500">
    <property type="match status" value="1"/>
</dbReference>
<dbReference type="Pfam" id="PF01177">
    <property type="entry name" value="Asp_Glu_race"/>
    <property type="match status" value="1"/>
</dbReference>
<reference evidence="2" key="1">
    <citation type="submission" date="2020-09" db="EMBL/GenBank/DDBJ databases">
        <title>New species isolated from human feces.</title>
        <authorList>
            <person name="Kitahara M."/>
            <person name="Shigeno Y."/>
            <person name="Shime M."/>
            <person name="Matsumoto Y."/>
            <person name="Nakamura S."/>
            <person name="Motooka D."/>
            <person name="Fukuoka S."/>
            <person name="Nishikawa H."/>
            <person name="Benno Y."/>
        </authorList>
    </citation>
    <scope>NUCLEOTIDE SEQUENCE</scope>
    <source>
        <strain evidence="2">MM50</strain>
        <plasmid evidence="3">pMM50_01</plasmid>
    </source>
</reference>
<dbReference type="RefSeq" id="WP_213541227.1">
    <property type="nucleotide sequence ID" value="NZ_AP023418.1"/>
</dbReference>